<keyword evidence="1" id="KW-1133">Transmembrane helix</keyword>
<keyword evidence="1" id="KW-0472">Membrane</keyword>
<feature type="transmembrane region" description="Helical" evidence="1">
    <location>
        <begin position="48"/>
        <end position="68"/>
    </location>
</feature>
<dbReference type="EMBL" id="JBHSBC010000012">
    <property type="protein sequence ID" value="MFC3981216.1"/>
    <property type="molecule type" value="Genomic_DNA"/>
</dbReference>
<dbReference type="RefSeq" id="WP_352008975.1">
    <property type="nucleotide sequence ID" value="NZ_JBHSBC010000012.1"/>
</dbReference>
<feature type="domain" description="Low molecular weight protein antigen 6 PH" evidence="2">
    <location>
        <begin position="70"/>
        <end position="138"/>
    </location>
</feature>
<dbReference type="InterPro" id="IPR019692">
    <property type="entry name" value="CFP-6_PH"/>
</dbReference>
<reference evidence="4" key="1">
    <citation type="journal article" date="2019" name="Int. J. Syst. Evol. Microbiol.">
        <title>The Global Catalogue of Microorganisms (GCM) 10K type strain sequencing project: providing services to taxonomists for standard genome sequencing and annotation.</title>
        <authorList>
            <consortium name="The Broad Institute Genomics Platform"/>
            <consortium name="The Broad Institute Genome Sequencing Center for Infectious Disease"/>
            <person name="Wu L."/>
            <person name="Ma J."/>
        </authorList>
    </citation>
    <scope>NUCLEOTIDE SEQUENCE [LARGE SCALE GENOMIC DNA]</scope>
    <source>
        <strain evidence="4">TBRC 7912</strain>
    </source>
</reference>
<organism evidence="3 4">
    <name type="scientific">Streptosporangium jomthongense</name>
    <dbReference type="NCBI Taxonomy" id="1193683"/>
    <lineage>
        <taxon>Bacteria</taxon>
        <taxon>Bacillati</taxon>
        <taxon>Actinomycetota</taxon>
        <taxon>Actinomycetes</taxon>
        <taxon>Streptosporangiales</taxon>
        <taxon>Streptosporangiaceae</taxon>
        <taxon>Streptosporangium</taxon>
    </lineage>
</organism>
<proteinExistence type="predicted"/>
<dbReference type="Pfam" id="PF10756">
    <property type="entry name" value="bPH_6"/>
    <property type="match status" value="1"/>
</dbReference>
<keyword evidence="4" id="KW-1185">Reference proteome</keyword>
<evidence type="ECO:0000256" key="1">
    <source>
        <dbReference type="SAM" id="Phobius"/>
    </source>
</evidence>
<name>A0ABV8EZV6_9ACTN</name>
<keyword evidence="1" id="KW-0812">Transmembrane</keyword>
<sequence length="162" mass="17334">MSQENVSPPELPVVWRPRKGRVVAYGFAGLIIVGAVVLAILLPPPFTVVDKVAMVVLGAAVAGVLHLLGRCRVEADETGVTLVNALRVHRYEWPEVLAVTLTDSEPWAKIDFTDGATIGAMGLQGSEKERTVQQVRQLAALIRERGEARDEGGNGGRAGDDD</sequence>
<feature type="transmembrane region" description="Helical" evidence="1">
    <location>
        <begin position="22"/>
        <end position="42"/>
    </location>
</feature>
<accession>A0ABV8EZV6</accession>
<gene>
    <name evidence="3" type="ORF">ACFOYY_13855</name>
</gene>
<evidence type="ECO:0000259" key="2">
    <source>
        <dbReference type="Pfam" id="PF10756"/>
    </source>
</evidence>
<protein>
    <submittedName>
        <fullName evidence="3">PH domain-containing protein</fullName>
    </submittedName>
</protein>
<evidence type="ECO:0000313" key="3">
    <source>
        <dbReference type="EMBL" id="MFC3981216.1"/>
    </source>
</evidence>
<evidence type="ECO:0000313" key="4">
    <source>
        <dbReference type="Proteomes" id="UP001595698"/>
    </source>
</evidence>
<comment type="caution">
    <text evidence="3">The sequence shown here is derived from an EMBL/GenBank/DDBJ whole genome shotgun (WGS) entry which is preliminary data.</text>
</comment>
<dbReference type="Proteomes" id="UP001595698">
    <property type="component" value="Unassembled WGS sequence"/>
</dbReference>